<evidence type="ECO:0000313" key="2">
    <source>
        <dbReference type="Proteomes" id="UP000790377"/>
    </source>
</evidence>
<protein>
    <submittedName>
        <fullName evidence="1">Uncharacterized protein</fullName>
    </submittedName>
</protein>
<keyword evidence="2" id="KW-1185">Reference proteome</keyword>
<proteinExistence type="predicted"/>
<dbReference type="Proteomes" id="UP000790377">
    <property type="component" value="Unassembled WGS sequence"/>
</dbReference>
<reference evidence="1" key="1">
    <citation type="journal article" date="2021" name="New Phytol.">
        <title>Evolutionary innovations through gain and loss of genes in the ectomycorrhizal Boletales.</title>
        <authorList>
            <person name="Wu G."/>
            <person name="Miyauchi S."/>
            <person name="Morin E."/>
            <person name="Kuo A."/>
            <person name="Drula E."/>
            <person name="Varga T."/>
            <person name="Kohler A."/>
            <person name="Feng B."/>
            <person name="Cao Y."/>
            <person name="Lipzen A."/>
            <person name="Daum C."/>
            <person name="Hundley H."/>
            <person name="Pangilinan J."/>
            <person name="Johnson J."/>
            <person name="Barry K."/>
            <person name="LaButti K."/>
            <person name="Ng V."/>
            <person name="Ahrendt S."/>
            <person name="Min B."/>
            <person name="Choi I.G."/>
            <person name="Park H."/>
            <person name="Plett J.M."/>
            <person name="Magnuson J."/>
            <person name="Spatafora J.W."/>
            <person name="Nagy L.G."/>
            <person name="Henrissat B."/>
            <person name="Grigoriev I.V."/>
            <person name="Yang Z.L."/>
            <person name="Xu J."/>
            <person name="Martin F.M."/>
        </authorList>
    </citation>
    <scope>NUCLEOTIDE SEQUENCE</scope>
    <source>
        <strain evidence="1">ATCC 28755</strain>
    </source>
</reference>
<sequence>MFKCPTCRKSFRSKEYLQQHVLDSPAHPKLDVVNQHKGVHHRCQFCAYTSEAPFCQWGAEHYLITHARKVCKRCIPDSFESNGQYLNHMREKHHGYYCIMCDEVFAQPFLLKKDWKDPKHPSQCKSCMSDVQSADRASHQSHCVAWSRTELTVPGPVMDTPPLQQSSHIPRTSSEKTALASDFAHSPTSLQTDDISGSMKATAALMERQPNQFRSSSLNWIENHRKELYVQVAESDYRDRKKCKTYIDGMKIYQSLTIYTIFHLQHCVKSEKSQRSLDH</sequence>
<name>A0ACB8A2Z9_9AGAM</name>
<comment type="caution">
    <text evidence="1">The sequence shown here is derived from an EMBL/GenBank/DDBJ whole genome shotgun (WGS) entry which is preliminary data.</text>
</comment>
<dbReference type="EMBL" id="MU267911">
    <property type="protein sequence ID" value="KAH7907369.1"/>
    <property type="molecule type" value="Genomic_DNA"/>
</dbReference>
<organism evidence="1 2">
    <name type="scientific">Hygrophoropsis aurantiaca</name>
    <dbReference type="NCBI Taxonomy" id="72124"/>
    <lineage>
        <taxon>Eukaryota</taxon>
        <taxon>Fungi</taxon>
        <taxon>Dikarya</taxon>
        <taxon>Basidiomycota</taxon>
        <taxon>Agaricomycotina</taxon>
        <taxon>Agaricomycetes</taxon>
        <taxon>Agaricomycetidae</taxon>
        <taxon>Boletales</taxon>
        <taxon>Coniophorineae</taxon>
        <taxon>Hygrophoropsidaceae</taxon>
        <taxon>Hygrophoropsis</taxon>
    </lineage>
</organism>
<accession>A0ACB8A2Z9</accession>
<gene>
    <name evidence="1" type="ORF">BJ138DRAFT_509688</name>
</gene>
<evidence type="ECO:0000313" key="1">
    <source>
        <dbReference type="EMBL" id="KAH7907369.1"/>
    </source>
</evidence>